<dbReference type="GO" id="GO:0033499">
    <property type="term" value="P:galactose catabolic process via UDP-galactose, Leloir pathway"/>
    <property type="evidence" value="ECO:0007669"/>
    <property type="project" value="TreeGrafter"/>
</dbReference>
<name>A0A6H0Y1K0_9PEZI</name>
<dbReference type="EMBL" id="CP051142">
    <property type="protein sequence ID" value="QIX00912.1"/>
    <property type="molecule type" value="Genomic_DNA"/>
</dbReference>
<dbReference type="PROSITE" id="PS00545">
    <property type="entry name" value="ALDOSE_1_EPIMERASE"/>
    <property type="match status" value="1"/>
</dbReference>
<evidence type="ECO:0000313" key="1">
    <source>
        <dbReference type="EMBL" id="QIX00912.1"/>
    </source>
</evidence>
<dbReference type="SUPFAM" id="SSF74650">
    <property type="entry name" value="Galactose mutarotase-like"/>
    <property type="match status" value="1"/>
</dbReference>
<accession>A0A6H0Y1K0</accession>
<proteinExistence type="predicted"/>
<dbReference type="OrthoDB" id="274691at2759"/>
<dbReference type="PANTHER" id="PTHR10091">
    <property type="entry name" value="ALDOSE-1-EPIMERASE"/>
    <property type="match status" value="1"/>
</dbReference>
<dbReference type="AlphaFoldDB" id="A0A6H0Y1K0"/>
<dbReference type="GO" id="GO:0006006">
    <property type="term" value="P:glucose metabolic process"/>
    <property type="evidence" value="ECO:0007669"/>
    <property type="project" value="TreeGrafter"/>
</dbReference>
<dbReference type="GO" id="GO:0030246">
    <property type="term" value="F:carbohydrate binding"/>
    <property type="evidence" value="ECO:0007669"/>
    <property type="project" value="InterPro"/>
</dbReference>
<dbReference type="InterPro" id="IPR011013">
    <property type="entry name" value="Gal_mutarotase_sf_dom"/>
</dbReference>
<dbReference type="Pfam" id="PF01263">
    <property type="entry name" value="Aldose_epim"/>
    <property type="match status" value="1"/>
</dbReference>
<reference evidence="1 2" key="1">
    <citation type="journal article" date="2016" name="Sci. Rep.">
        <title>Peltaster fructicola genome reveals evolution from an invasive phytopathogen to an ectophytic parasite.</title>
        <authorList>
            <person name="Xu C."/>
            <person name="Chen H."/>
            <person name="Gleason M.L."/>
            <person name="Xu J.R."/>
            <person name="Liu H."/>
            <person name="Zhang R."/>
            <person name="Sun G."/>
        </authorList>
    </citation>
    <scope>NUCLEOTIDE SEQUENCE [LARGE SCALE GENOMIC DNA]</scope>
    <source>
        <strain evidence="1 2">LNHT1506</strain>
    </source>
</reference>
<gene>
    <name evidence="1" type="ORF">AMS68_006429</name>
</gene>
<evidence type="ECO:0008006" key="3">
    <source>
        <dbReference type="Google" id="ProtNLM"/>
    </source>
</evidence>
<dbReference type="Proteomes" id="UP000503462">
    <property type="component" value="Chromosome 4"/>
</dbReference>
<keyword evidence="2" id="KW-1185">Reference proteome</keyword>
<evidence type="ECO:0000313" key="2">
    <source>
        <dbReference type="Proteomes" id="UP000503462"/>
    </source>
</evidence>
<dbReference type="InterPro" id="IPR018052">
    <property type="entry name" value="Ald1_epimerase_CS"/>
</dbReference>
<dbReference type="Gene3D" id="2.70.98.10">
    <property type="match status" value="1"/>
</dbReference>
<dbReference type="PANTHER" id="PTHR10091:SF0">
    <property type="entry name" value="GALACTOSE MUTAROTASE"/>
    <property type="match status" value="1"/>
</dbReference>
<protein>
    <recommendedName>
        <fullName evidence="3">Aldose 1-epimerase</fullName>
    </recommendedName>
</protein>
<dbReference type="InterPro" id="IPR014718">
    <property type="entry name" value="GH-type_carb-bd"/>
</dbReference>
<dbReference type="GO" id="GO:0004034">
    <property type="term" value="F:aldose 1-epimerase activity"/>
    <property type="evidence" value="ECO:0007669"/>
    <property type="project" value="TreeGrafter"/>
</dbReference>
<organism evidence="1 2">
    <name type="scientific">Peltaster fructicola</name>
    <dbReference type="NCBI Taxonomy" id="286661"/>
    <lineage>
        <taxon>Eukaryota</taxon>
        <taxon>Fungi</taxon>
        <taxon>Dikarya</taxon>
        <taxon>Ascomycota</taxon>
        <taxon>Pezizomycotina</taxon>
        <taxon>Dothideomycetes</taxon>
        <taxon>Dothideomycetes incertae sedis</taxon>
        <taxon>Peltaster</taxon>
    </lineage>
</organism>
<dbReference type="InterPro" id="IPR008183">
    <property type="entry name" value="Aldose_1/G6P_1-epimerase"/>
</dbReference>
<sequence length="338" mass="37720">MSSTEWSEHFKFLPQGAKIQSFIVGDHNIVLGFEDPDGYNNDFNRFFGETIGRVGNRISGARIENLNDKSYTLHANNGSHSLHGGREGWGKKTFDGPQQVQRDGRLALHFTYLSPDGDEGYPGTVKLDVWYYPSVTKATIGKHQVVTLEIEYEAQLVGDEVEETAINVTNHSYFNISGASTIEGTSATLSTNLHQETDNESIPTGVIKPFPGIEKNEAFTLGSEEPDVDHCFIFNDKPKTVQLDTRSQQLEKLCEFRHSNTGIHLEALSTEPAFQFYTGKYIDVPAVYGQPARGARSGMCIEAQRYVNAINVDDYRSMVVLRRGQTYGSRTVYRATIS</sequence>